<sequence>MKKMKRILSMVLTVVLVFSLMTACGKKEETKEAAKDSASTEETTDTESTEATKNPVTLTTVSMHGGTDPNAGNYQAINEQFMAENSYITLEDDSQSADQDWKTKIAADFAVGNEPDVIQYFTDANASDVLAADKFVSIDEIKAEYPDYAKDTLDTALKAASNPDGVQRAVPTTGYWEGLFCNKDLFDKYGLELPTDWDKMTKAIETFKENDIVPIAVSLNNVPHYWVEFLMLSSAGPDGYAQVPTETPEDWAKGLSMFKTLRDMGAFPADTDTIDNELAGELFKNKQAAMQLDGSWYAGGVTDQDNTVVVAFPTIPGGKAQAGAMVGGISSGFYITKKAWEDPDKRDAAVKFVMAHTNKESVTKYWGGNGQAACAVDPLDTMTPLGVSGLEYSSAATSISSPTDARISQEAYNTLISGIVEVSTGAKDPKDLLKEVLEINNK</sequence>
<evidence type="ECO:0000313" key="4">
    <source>
        <dbReference type="Proteomes" id="UP000273083"/>
    </source>
</evidence>
<evidence type="ECO:0000313" key="3">
    <source>
        <dbReference type="EMBL" id="ROR27502.1"/>
    </source>
</evidence>
<accession>A0A3N1XQY1</accession>
<dbReference type="PANTHER" id="PTHR43649:SF12">
    <property type="entry name" value="DIACETYLCHITOBIOSE BINDING PROTEIN DASA"/>
    <property type="match status" value="1"/>
</dbReference>
<dbReference type="PANTHER" id="PTHR43649">
    <property type="entry name" value="ARABINOSE-BINDING PROTEIN-RELATED"/>
    <property type="match status" value="1"/>
</dbReference>
<dbReference type="InterPro" id="IPR006059">
    <property type="entry name" value="SBP"/>
</dbReference>
<protein>
    <submittedName>
        <fullName evidence="3">Carbohydrate ABC transporter substrate-binding protein (CUT1 family)</fullName>
    </submittedName>
</protein>
<proteinExistence type="predicted"/>
<name>A0A3N1XQY1_9FIRM</name>
<dbReference type="Proteomes" id="UP000273083">
    <property type="component" value="Unassembled WGS sequence"/>
</dbReference>
<feature type="chain" id="PRO_5038667245" evidence="2">
    <location>
        <begin position="24"/>
        <end position="442"/>
    </location>
</feature>
<dbReference type="PROSITE" id="PS51257">
    <property type="entry name" value="PROKAR_LIPOPROTEIN"/>
    <property type="match status" value="1"/>
</dbReference>
<dbReference type="Pfam" id="PF01547">
    <property type="entry name" value="SBP_bac_1"/>
    <property type="match status" value="1"/>
</dbReference>
<organism evidence="3 4">
    <name type="scientific">Mobilisporobacter senegalensis</name>
    <dbReference type="NCBI Taxonomy" id="1329262"/>
    <lineage>
        <taxon>Bacteria</taxon>
        <taxon>Bacillati</taxon>
        <taxon>Bacillota</taxon>
        <taxon>Clostridia</taxon>
        <taxon>Lachnospirales</taxon>
        <taxon>Lachnospiraceae</taxon>
        <taxon>Mobilisporobacter</taxon>
    </lineage>
</organism>
<keyword evidence="4" id="KW-1185">Reference proteome</keyword>
<dbReference type="OrthoDB" id="1929810at2"/>
<dbReference type="InterPro" id="IPR050490">
    <property type="entry name" value="Bact_solute-bd_prot1"/>
</dbReference>
<evidence type="ECO:0000256" key="1">
    <source>
        <dbReference type="SAM" id="MobiDB-lite"/>
    </source>
</evidence>
<dbReference type="AlphaFoldDB" id="A0A3N1XQY1"/>
<comment type="caution">
    <text evidence="3">The sequence shown here is derived from an EMBL/GenBank/DDBJ whole genome shotgun (WGS) entry which is preliminary data.</text>
</comment>
<feature type="region of interest" description="Disordered" evidence="1">
    <location>
        <begin position="29"/>
        <end position="56"/>
    </location>
</feature>
<reference evidence="3 4" key="1">
    <citation type="submission" date="2018-11" db="EMBL/GenBank/DDBJ databases">
        <title>Genomic Encyclopedia of Type Strains, Phase IV (KMG-IV): sequencing the most valuable type-strain genomes for metagenomic binning, comparative biology and taxonomic classification.</title>
        <authorList>
            <person name="Goeker M."/>
        </authorList>
    </citation>
    <scope>NUCLEOTIDE SEQUENCE [LARGE SCALE GENOMIC DNA]</scope>
    <source>
        <strain evidence="3 4">DSM 26537</strain>
    </source>
</reference>
<dbReference type="Gene3D" id="3.40.190.10">
    <property type="entry name" value="Periplasmic binding protein-like II"/>
    <property type="match status" value="2"/>
</dbReference>
<dbReference type="RefSeq" id="WP_123609742.1">
    <property type="nucleotide sequence ID" value="NZ_RJVG01000006.1"/>
</dbReference>
<feature type="signal peptide" evidence="2">
    <location>
        <begin position="1"/>
        <end position="23"/>
    </location>
</feature>
<evidence type="ECO:0000256" key="2">
    <source>
        <dbReference type="SAM" id="SignalP"/>
    </source>
</evidence>
<dbReference type="EMBL" id="RJVG01000006">
    <property type="protein sequence ID" value="ROR27502.1"/>
    <property type="molecule type" value="Genomic_DNA"/>
</dbReference>
<gene>
    <name evidence="3" type="ORF">EDD66_106199</name>
</gene>
<keyword evidence="2" id="KW-0732">Signal</keyword>
<dbReference type="SUPFAM" id="SSF53850">
    <property type="entry name" value="Periplasmic binding protein-like II"/>
    <property type="match status" value="1"/>
</dbReference>